<evidence type="ECO:0000313" key="2">
    <source>
        <dbReference type="Proteomes" id="UP000186026"/>
    </source>
</evidence>
<dbReference type="Pfam" id="PF18144">
    <property type="entry name" value="SMODS"/>
    <property type="match status" value="1"/>
</dbReference>
<dbReference type="AlphaFoldDB" id="A0A1N7Q5H9"/>
<sequence length="263" mass="30646">MEINKYFEELIQKITIPQSTLSKITSATNEIKSKSIEYSNIIEDIQIYGSFKTGTELKYSNFCDFSVDLYVQFKEGKTKKPMDLKPLIIDILSGLNAELKYDDLTSSIGLIYSEIKFEIVPAYKQFEKIFIPSNKKSLQKWISIDPNNQKLIIKNLDNKSSNKFSKITRIIKYWNVVNNEVYPRYEIEKILIDLGIDLEADFFAMFCFIGSNLPSKNVNKDNIKYLSKLKKSISSISYQKNLKIEEPYRGYYVSQIDDLFNKK</sequence>
<dbReference type="Proteomes" id="UP000186026">
    <property type="component" value="Unassembled WGS sequence"/>
</dbReference>
<protein>
    <recommendedName>
        <fullName evidence="3">Nucleotidyltransferase</fullName>
    </recommendedName>
</protein>
<evidence type="ECO:0008006" key="3">
    <source>
        <dbReference type="Google" id="ProtNLM"/>
    </source>
</evidence>
<dbReference type="OrthoDB" id="2082416at2"/>
<dbReference type="RefSeq" id="WP_076503148.1">
    <property type="nucleotide sequence ID" value="NZ_FTOP01000033.1"/>
</dbReference>
<gene>
    <name evidence="1" type="ORF">SAMN05421761_1332</name>
</gene>
<keyword evidence="2" id="KW-1185">Reference proteome</keyword>
<reference evidence="2" key="1">
    <citation type="submission" date="2017-01" db="EMBL/GenBank/DDBJ databases">
        <authorList>
            <person name="Varghese N."/>
            <person name="Submissions S."/>
        </authorList>
    </citation>
    <scope>NUCLEOTIDE SEQUENCE [LARGE SCALE GENOMIC DNA]</scope>
    <source>
        <strain evidence="2">DSM 46698</strain>
    </source>
</reference>
<organism evidence="1 2">
    <name type="scientific">Belliella pelovolcani</name>
    <dbReference type="NCBI Taxonomy" id="529505"/>
    <lineage>
        <taxon>Bacteria</taxon>
        <taxon>Pseudomonadati</taxon>
        <taxon>Bacteroidota</taxon>
        <taxon>Cytophagia</taxon>
        <taxon>Cytophagales</taxon>
        <taxon>Cyclobacteriaceae</taxon>
        <taxon>Belliella</taxon>
    </lineage>
</organism>
<name>A0A1N7Q5H9_9BACT</name>
<evidence type="ECO:0000313" key="1">
    <source>
        <dbReference type="EMBL" id="SIT18122.1"/>
    </source>
</evidence>
<accession>A0A1N7Q5H9</accession>
<proteinExistence type="predicted"/>
<dbReference type="EMBL" id="FTOP01000033">
    <property type="protein sequence ID" value="SIT18122.1"/>
    <property type="molecule type" value="Genomic_DNA"/>
</dbReference>